<gene>
    <name evidence="3" type="ORF">C7437_1011188</name>
</gene>
<comment type="catalytic activity">
    <reaction evidence="1">
        <text>Hydrolysis of proteins in presence of ATP.</text>
        <dbReference type="EC" id="3.4.21.53"/>
    </reaction>
</comment>
<dbReference type="Pfam" id="PF05362">
    <property type="entry name" value="Lon_C"/>
    <property type="match status" value="1"/>
</dbReference>
<dbReference type="Pfam" id="PF13180">
    <property type="entry name" value="PDZ_2"/>
    <property type="match status" value="1"/>
</dbReference>
<dbReference type="PANTHER" id="PTHR10046">
    <property type="entry name" value="ATP DEPENDENT LON PROTEASE FAMILY MEMBER"/>
    <property type="match status" value="1"/>
</dbReference>
<dbReference type="InterPro" id="IPR014721">
    <property type="entry name" value="Ribsml_uS5_D2-typ_fold_subgr"/>
</dbReference>
<sequence>MKNRKSILVFLLVLIAALSFYPMESYISKPGGAYELTPFVDVDGGDENDEGTMSLLTIALAKATPLTYAYAKMVNNQKIYEANEIRNEDEDEKEYNVRQLKLMSTSQFNAITVAFNRANLPYEVINQGIFIFNVVEDSAADGVLEAGDKLVTMDKLNDLTEEKIKTYLSDKKEGDIIQLTIERDEKEFEKEVTLKTVPGVLDKPGIGISYTQDKIVETSPVVHINSEEIGGPSAGLMFTLEILNQLLPEDISKGYHIAGTGGIESDGTVGRIGGIDLKVIAADREEMDFMFAPDDEIDSAILANNPGLTSNYEEALKSAKKIGTSMKIVPVKTIDDALAYLEQLEPKTTK</sequence>
<keyword evidence="1" id="KW-0378">Hydrolase</keyword>
<dbReference type="InterPro" id="IPR020568">
    <property type="entry name" value="Ribosomal_Su5_D2-typ_SF"/>
</dbReference>
<dbReference type="SUPFAM" id="SSF50156">
    <property type="entry name" value="PDZ domain-like"/>
    <property type="match status" value="1"/>
</dbReference>
<dbReference type="GO" id="GO:0004252">
    <property type="term" value="F:serine-type endopeptidase activity"/>
    <property type="evidence" value="ECO:0007669"/>
    <property type="project" value="UniProtKB-UniRule"/>
</dbReference>
<dbReference type="OrthoDB" id="2356897at2"/>
<dbReference type="InterPro" id="IPR008269">
    <property type="entry name" value="Lon_proteolytic"/>
</dbReference>
<dbReference type="GO" id="GO:0004176">
    <property type="term" value="F:ATP-dependent peptidase activity"/>
    <property type="evidence" value="ECO:0007669"/>
    <property type="project" value="UniProtKB-UniRule"/>
</dbReference>
<evidence type="ECO:0000313" key="4">
    <source>
        <dbReference type="Proteomes" id="UP000248646"/>
    </source>
</evidence>
<dbReference type="NCBIfam" id="NF041438">
    <property type="entry name" value="SepM_fam_S16"/>
    <property type="match status" value="1"/>
</dbReference>
<dbReference type="Proteomes" id="UP000248646">
    <property type="component" value="Unassembled WGS sequence"/>
</dbReference>
<dbReference type="GO" id="GO:0030163">
    <property type="term" value="P:protein catabolic process"/>
    <property type="evidence" value="ECO:0007669"/>
    <property type="project" value="InterPro"/>
</dbReference>
<name>A0A2W7MMG9_9BACI</name>
<keyword evidence="4" id="KW-1185">Reference proteome</keyword>
<dbReference type="EMBL" id="QKZI01000001">
    <property type="protein sequence ID" value="PZX08065.1"/>
    <property type="molecule type" value="Genomic_DNA"/>
</dbReference>
<comment type="similarity">
    <text evidence="1">Belongs to the peptidase S16 family.</text>
</comment>
<reference evidence="3 4" key="1">
    <citation type="submission" date="2018-06" db="EMBL/GenBank/DDBJ databases">
        <title>Genomic Encyclopedia of Type Strains, Phase IV (KMG-IV): sequencing the most valuable type-strain genomes for metagenomic binning, comparative biology and taxonomic classification.</title>
        <authorList>
            <person name="Goeker M."/>
        </authorList>
    </citation>
    <scope>NUCLEOTIDE SEQUENCE [LARGE SCALE GENOMIC DNA]</scope>
    <source>
        <strain evidence="3 4">DSM 5</strain>
    </source>
</reference>
<evidence type="ECO:0000259" key="2">
    <source>
        <dbReference type="PROSITE" id="PS51786"/>
    </source>
</evidence>
<dbReference type="InterPro" id="IPR027065">
    <property type="entry name" value="Lon_Prtase"/>
</dbReference>
<dbReference type="SUPFAM" id="SSF54211">
    <property type="entry name" value="Ribosomal protein S5 domain 2-like"/>
    <property type="match status" value="1"/>
</dbReference>
<feature type="active site" evidence="1">
    <location>
        <position position="278"/>
    </location>
</feature>
<keyword evidence="1" id="KW-0645">Protease</keyword>
<accession>A0A2W7MMG9</accession>
<evidence type="ECO:0000313" key="3">
    <source>
        <dbReference type="EMBL" id="PZX08065.1"/>
    </source>
</evidence>
<dbReference type="PROSITE" id="PS51786">
    <property type="entry name" value="LON_PROTEOLYTIC"/>
    <property type="match status" value="1"/>
</dbReference>
<feature type="active site" evidence="1">
    <location>
        <position position="233"/>
    </location>
</feature>
<keyword evidence="1" id="KW-0720">Serine protease</keyword>
<feature type="domain" description="Lon proteolytic" evidence="2">
    <location>
        <begin position="225"/>
        <end position="344"/>
    </location>
</feature>
<proteinExistence type="inferred from homology"/>
<organism evidence="3 4">
    <name type="scientific">Psychrobacillus insolitus</name>
    <dbReference type="NCBI Taxonomy" id="1461"/>
    <lineage>
        <taxon>Bacteria</taxon>
        <taxon>Bacillati</taxon>
        <taxon>Bacillota</taxon>
        <taxon>Bacilli</taxon>
        <taxon>Bacillales</taxon>
        <taxon>Bacillaceae</taxon>
        <taxon>Psychrobacillus</taxon>
    </lineage>
</organism>
<dbReference type="EC" id="3.4.21.53" evidence="1"/>
<dbReference type="GO" id="GO:0005524">
    <property type="term" value="F:ATP binding"/>
    <property type="evidence" value="ECO:0007669"/>
    <property type="project" value="InterPro"/>
</dbReference>
<dbReference type="InterPro" id="IPR001478">
    <property type="entry name" value="PDZ"/>
</dbReference>
<dbReference type="GO" id="GO:0006508">
    <property type="term" value="P:proteolysis"/>
    <property type="evidence" value="ECO:0007669"/>
    <property type="project" value="UniProtKB-KW"/>
</dbReference>
<dbReference type="RefSeq" id="WP_111438661.1">
    <property type="nucleotide sequence ID" value="NZ_QKZI01000001.1"/>
</dbReference>
<protein>
    <recommendedName>
        <fullName evidence="1">endopeptidase La</fullName>
        <ecNumber evidence="1">3.4.21.53</ecNumber>
    </recommendedName>
</protein>
<comment type="caution">
    <text evidence="3">The sequence shown here is derived from an EMBL/GenBank/DDBJ whole genome shotgun (WGS) entry which is preliminary data.</text>
</comment>
<evidence type="ECO:0000256" key="1">
    <source>
        <dbReference type="PROSITE-ProRule" id="PRU01122"/>
    </source>
</evidence>
<dbReference type="Gene3D" id="3.30.230.10">
    <property type="match status" value="1"/>
</dbReference>
<dbReference type="AlphaFoldDB" id="A0A2W7MMG9"/>
<dbReference type="InterPro" id="IPR036034">
    <property type="entry name" value="PDZ_sf"/>
</dbReference>